<dbReference type="InterPro" id="IPR029787">
    <property type="entry name" value="Nucleotide_cyclase"/>
</dbReference>
<keyword evidence="1" id="KW-0472">Membrane</keyword>
<reference evidence="4" key="1">
    <citation type="submission" date="2020-03" db="EMBL/GenBank/DDBJ databases">
        <title>Ferranicluibacter endophyticum gen. nov., sp. nov., a new genus isolated from Rubus ulmifolius Schott. stem.</title>
        <authorList>
            <person name="Roca-Couso R."/>
            <person name="Flores-Felix J.D."/>
            <person name="Igual J.M."/>
            <person name="Rivas R."/>
        </authorList>
    </citation>
    <scope>NUCLEOTIDE SEQUENCE</scope>
    <source>
        <strain evidence="4">CRRU44</strain>
    </source>
</reference>
<dbReference type="RefSeq" id="WP_167129542.1">
    <property type="nucleotide sequence ID" value="NZ_JAANCM010000006.1"/>
</dbReference>
<keyword evidence="5" id="KW-1185">Reference proteome</keyword>
<proteinExistence type="predicted"/>
<accession>A0AA44CCP8</accession>
<dbReference type="PANTHER" id="PTHR44757">
    <property type="entry name" value="DIGUANYLATE CYCLASE DGCP"/>
    <property type="match status" value="1"/>
</dbReference>
<feature type="domain" description="EAL" evidence="2">
    <location>
        <begin position="401"/>
        <end position="653"/>
    </location>
</feature>
<evidence type="ECO:0000313" key="4">
    <source>
        <dbReference type="EMBL" id="NHT76671.1"/>
    </source>
</evidence>
<sequence length="653" mass="71449">MSAATENLAYLKQLISADQLNAVRRSVLISIPINIALATIIMVVTIFYGHVFPGVIWFLGTLIINGLRIALCLSPLPGAPATGLLAWLSRLSVKRHLQIAAVLAFISGLIWAMMPLLCEWYTSPQSTFYLVVICGITAGAVTHGNAYATIPTAFILTPLLVMAGCLVYAGGIDRIGLALATFLYLGALIRSARESHALFYEGSRRKNEATALAGSLTQANVRTAELAEEMHRRAVHDTLTGLLNRAGFASEVEALNLGPHKSMCLMILDLDGFKSVNDVFGHLAGDEVLIEVAWRLRDTLPNSFTIARLGGDEFAVVFDPEADRARPDQIADQLIAAIGQPFKGFDAGRVGVSIGIHQTRDRSGFSEMMICADSALYAAKSAGRNRHYIFDEQLDNRLKMKRDIERDLPRALATEQLYMVFQPIMGQGGHRLTNFEALLRWDHAKHGPVPPGDIVEIAAVLGLSEVLIQFILRQSGVLIEKLRGLGQNELWVAINVSPREMSRLPIDDFVSQALKQWNVPSSMLEIEITEETAMDTRAVQGKLAVLRQAGVRLAIDDFGVGYSSLSSLRNLQVDRIKIDRSFVTDLMASAADRVMVQAIINLGRSLEIDVVAEGVETEDVKVMLQSLGCSTMQGYHLGRPGSLQQAIEHCRVK</sequence>
<evidence type="ECO:0000259" key="3">
    <source>
        <dbReference type="PROSITE" id="PS50887"/>
    </source>
</evidence>
<dbReference type="CDD" id="cd01948">
    <property type="entry name" value="EAL"/>
    <property type="match status" value="1"/>
</dbReference>
<dbReference type="InterPro" id="IPR035919">
    <property type="entry name" value="EAL_sf"/>
</dbReference>
<keyword evidence="1" id="KW-0812">Transmembrane</keyword>
<dbReference type="InterPro" id="IPR001633">
    <property type="entry name" value="EAL_dom"/>
</dbReference>
<evidence type="ECO:0000256" key="1">
    <source>
        <dbReference type="SAM" id="Phobius"/>
    </source>
</evidence>
<keyword evidence="1" id="KW-1133">Transmembrane helix</keyword>
<dbReference type="PROSITE" id="PS50883">
    <property type="entry name" value="EAL"/>
    <property type="match status" value="1"/>
</dbReference>
<protein>
    <submittedName>
        <fullName evidence="4">EAL domain-containing protein</fullName>
    </submittedName>
</protein>
<dbReference type="Pfam" id="PF00563">
    <property type="entry name" value="EAL"/>
    <property type="match status" value="1"/>
</dbReference>
<comment type="caution">
    <text evidence="4">The sequence shown here is derived from an EMBL/GenBank/DDBJ whole genome shotgun (WGS) entry which is preliminary data.</text>
</comment>
<feature type="transmembrane region" description="Helical" evidence="1">
    <location>
        <begin position="126"/>
        <end position="143"/>
    </location>
</feature>
<evidence type="ECO:0000259" key="2">
    <source>
        <dbReference type="PROSITE" id="PS50883"/>
    </source>
</evidence>
<dbReference type="SUPFAM" id="SSF141868">
    <property type="entry name" value="EAL domain-like"/>
    <property type="match status" value="1"/>
</dbReference>
<dbReference type="PANTHER" id="PTHR44757:SF2">
    <property type="entry name" value="BIOFILM ARCHITECTURE MAINTENANCE PROTEIN MBAA"/>
    <property type="match status" value="1"/>
</dbReference>
<dbReference type="CDD" id="cd01949">
    <property type="entry name" value="GGDEF"/>
    <property type="match status" value="1"/>
</dbReference>
<organism evidence="4 5">
    <name type="scientific">Ferranicluibacter rubi</name>
    <dbReference type="NCBI Taxonomy" id="2715133"/>
    <lineage>
        <taxon>Bacteria</taxon>
        <taxon>Pseudomonadati</taxon>
        <taxon>Pseudomonadota</taxon>
        <taxon>Alphaproteobacteria</taxon>
        <taxon>Hyphomicrobiales</taxon>
        <taxon>Rhizobiaceae</taxon>
        <taxon>Ferranicluibacter</taxon>
    </lineage>
</organism>
<feature type="domain" description="GGDEF" evidence="3">
    <location>
        <begin position="261"/>
        <end position="392"/>
    </location>
</feature>
<feature type="transmembrane region" description="Helical" evidence="1">
    <location>
        <begin position="97"/>
        <end position="114"/>
    </location>
</feature>
<gene>
    <name evidence="4" type="ORF">G8E10_13065</name>
</gene>
<name>A0AA44CCP8_9HYPH</name>
<dbReference type="SMART" id="SM00052">
    <property type="entry name" value="EAL"/>
    <property type="match status" value="1"/>
</dbReference>
<dbReference type="Pfam" id="PF00990">
    <property type="entry name" value="GGDEF"/>
    <property type="match status" value="1"/>
</dbReference>
<dbReference type="EMBL" id="JAANCM010000006">
    <property type="protein sequence ID" value="NHT76671.1"/>
    <property type="molecule type" value="Genomic_DNA"/>
</dbReference>
<dbReference type="Proteomes" id="UP001155840">
    <property type="component" value="Unassembled WGS sequence"/>
</dbReference>
<dbReference type="AlphaFoldDB" id="A0AA44CCP8"/>
<dbReference type="InterPro" id="IPR000160">
    <property type="entry name" value="GGDEF_dom"/>
</dbReference>
<feature type="transmembrane region" description="Helical" evidence="1">
    <location>
        <begin position="55"/>
        <end position="76"/>
    </location>
</feature>
<feature type="transmembrane region" description="Helical" evidence="1">
    <location>
        <begin position="150"/>
        <end position="169"/>
    </location>
</feature>
<dbReference type="Gene3D" id="3.20.20.450">
    <property type="entry name" value="EAL domain"/>
    <property type="match status" value="1"/>
</dbReference>
<dbReference type="SMART" id="SM00267">
    <property type="entry name" value="GGDEF"/>
    <property type="match status" value="1"/>
</dbReference>
<dbReference type="Gene3D" id="3.30.70.270">
    <property type="match status" value="1"/>
</dbReference>
<dbReference type="InterPro" id="IPR043128">
    <property type="entry name" value="Rev_trsase/Diguanyl_cyclase"/>
</dbReference>
<dbReference type="NCBIfam" id="TIGR00254">
    <property type="entry name" value="GGDEF"/>
    <property type="match status" value="1"/>
</dbReference>
<feature type="transmembrane region" description="Helical" evidence="1">
    <location>
        <begin position="27"/>
        <end position="49"/>
    </location>
</feature>
<evidence type="ECO:0000313" key="5">
    <source>
        <dbReference type="Proteomes" id="UP001155840"/>
    </source>
</evidence>
<dbReference type="SUPFAM" id="SSF55073">
    <property type="entry name" value="Nucleotide cyclase"/>
    <property type="match status" value="1"/>
</dbReference>
<dbReference type="InterPro" id="IPR052155">
    <property type="entry name" value="Biofilm_reg_signaling"/>
</dbReference>
<dbReference type="PROSITE" id="PS50887">
    <property type="entry name" value="GGDEF"/>
    <property type="match status" value="1"/>
</dbReference>